<keyword evidence="9" id="KW-1185">Reference proteome</keyword>
<dbReference type="PANTHER" id="PTHR21058">
    <property type="entry name" value="6,7-DIMETHYL-8-RIBITYLLUMAZINE SYNTHASE DMRL SYNTHASE LUMAZINE SYNTHASE"/>
    <property type="match status" value="1"/>
</dbReference>
<dbReference type="InterPro" id="IPR036467">
    <property type="entry name" value="LS/RS_sf"/>
</dbReference>
<evidence type="ECO:0000256" key="3">
    <source>
        <dbReference type="ARBA" id="ARBA00012664"/>
    </source>
</evidence>
<dbReference type="Pfam" id="PF00885">
    <property type="entry name" value="DMRL_synthase"/>
    <property type="match status" value="1"/>
</dbReference>
<evidence type="ECO:0000313" key="9">
    <source>
        <dbReference type="Proteomes" id="UP000054742"/>
    </source>
</evidence>
<accession>A0A0W0SSW4</accession>
<reference evidence="8 9" key="1">
    <citation type="submission" date="2015-11" db="EMBL/GenBank/DDBJ databases">
        <title>Genomic analysis of 38 Legionella species identifies large and diverse effector repertoires.</title>
        <authorList>
            <person name="Burstein D."/>
            <person name="Amaro F."/>
            <person name="Zusman T."/>
            <person name="Lifshitz Z."/>
            <person name="Cohen O."/>
            <person name="Gilbert J.A."/>
            <person name="Pupko T."/>
            <person name="Shuman H.A."/>
            <person name="Segal G."/>
        </authorList>
    </citation>
    <scope>NUCLEOTIDE SEQUENCE [LARGE SCALE GENOMIC DNA]</scope>
    <source>
        <strain evidence="8 9">ATCC 43878</strain>
    </source>
</reference>
<dbReference type="GO" id="GO:0000906">
    <property type="term" value="F:6,7-dimethyl-8-ribityllumazine synthase activity"/>
    <property type="evidence" value="ECO:0007669"/>
    <property type="project" value="UniProtKB-UniRule"/>
</dbReference>
<dbReference type="InterPro" id="IPR002180">
    <property type="entry name" value="LS/RS"/>
</dbReference>
<dbReference type="PANTHER" id="PTHR21058:SF0">
    <property type="entry name" value="6,7-DIMETHYL-8-RIBITYLLUMAZINE SYNTHASE"/>
    <property type="match status" value="1"/>
</dbReference>
<comment type="pathway">
    <text evidence="1 7">Cofactor biosynthesis; riboflavin biosynthesis; riboflavin from 2-hydroxy-3-oxobutyl phosphate and 5-amino-6-(D-ribitylamino)uracil: step 1/2.</text>
</comment>
<evidence type="ECO:0000313" key="8">
    <source>
        <dbReference type="EMBL" id="KTC86470.1"/>
    </source>
</evidence>
<evidence type="ECO:0000256" key="7">
    <source>
        <dbReference type="HAMAP-Rule" id="MF_00178"/>
    </source>
</evidence>
<dbReference type="InterPro" id="IPR034964">
    <property type="entry name" value="LS"/>
</dbReference>
<dbReference type="STRING" id="29422.Lbru_0411"/>
<dbReference type="EC" id="2.5.1.78" evidence="3 7"/>
<dbReference type="OrthoDB" id="9809709at2"/>
<feature type="binding site" evidence="7">
    <location>
        <begin position="82"/>
        <end position="84"/>
    </location>
    <ligand>
        <name>5-amino-6-(D-ribitylamino)uracil</name>
        <dbReference type="ChEBI" id="CHEBI:15934"/>
    </ligand>
</feature>
<dbReference type="Gene3D" id="3.40.50.960">
    <property type="entry name" value="Lumazine/riboflavin synthase"/>
    <property type="match status" value="1"/>
</dbReference>
<proteinExistence type="inferred from homology"/>
<name>A0A0W0SSW4_9GAMM</name>
<dbReference type="PATRIC" id="fig|29422.6.peg.430"/>
<keyword evidence="5 7" id="KW-0808">Transferase</keyword>
<dbReference type="RefSeq" id="WP_058440520.1">
    <property type="nucleotide sequence ID" value="NZ_CAAAHU010000015.1"/>
</dbReference>
<evidence type="ECO:0000256" key="5">
    <source>
        <dbReference type="ARBA" id="ARBA00022679"/>
    </source>
</evidence>
<dbReference type="CDD" id="cd09209">
    <property type="entry name" value="Lumazine_synthase-I"/>
    <property type="match status" value="1"/>
</dbReference>
<dbReference type="HAMAP" id="MF_00178">
    <property type="entry name" value="Lumazine_synth"/>
    <property type="match status" value="1"/>
</dbReference>
<dbReference type="GO" id="GO:0009231">
    <property type="term" value="P:riboflavin biosynthetic process"/>
    <property type="evidence" value="ECO:0007669"/>
    <property type="project" value="UniProtKB-UniRule"/>
</dbReference>
<dbReference type="EMBL" id="LNXV01000004">
    <property type="protein sequence ID" value="KTC86470.1"/>
    <property type="molecule type" value="Genomic_DNA"/>
</dbReference>
<evidence type="ECO:0000256" key="4">
    <source>
        <dbReference type="ARBA" id="ARBA00022619"/>
    </source>
</evidence>
<dbReference type="NCBIfam" id="TIGR00114">
    <property type="entry name" value="lumazine-synth"/>
    <property type="match status" value="1"/>
</dbReference>
<gene>
    <name evidence="7 8" type="primary">ribH</name>
    <name evidence="8" type="ORF">Lbru_0411</name>
</gene>
<dbReference type="GO" id="GO:0005829">
    <property type="term" value="C:cytosol"/>
    <property type="evidence" value="ECO:0007669"/>
    <property type="project" value="TreeGrafter"/>
</dbReference>
<dbReference type="GO" id="GO:0009349">
    <property type="term" value="C:riboflavin synthase complex"/>
    <property type="evidence" value="ECO:0007669"/>
    <property type="project" value="UniProtKB-UniRule"/>
</dbReference>
<evidence type="ECO:0000256" key="2">
    <source>
        <dbReference type="ARBA" id="ARBA00007424"/>
    </source>
</evidence>
<comment type="subunit">
    <text evidence="7">Forms an icosahedral capsid composed of 60 subunits, arranged as a dodecamer of pentamers.</text>
</comment>
<comment type="caution">
    <text evidence="8">The sequence shown here is derived from an EMBL/GenBank/DDBJ whole genome shotgun (WGS) entry which is preliminary data.</text>
</comment>
<feature type="binding site" evidence="7">
    <location>
        <position position="115"/>
    </location>
    <ligand>
        <name>5-amino-6-(D-ribitylamino)uracil</name>
        <dbReference type="ChEBI" id="CHEBI:15934"/>
    </ligand>
</feature>
<evidence type="ECO:0000256" key="6">
    <source>
        <dbReference type="ARBA" id="ARBA00048785"/>
    </source>
</evidence>
<feature type="binding site" evidence="7">
    <location>
        <begin position="58"/>
        <end position="60"/>
    </location>
    <ligand>
        <name>5-amino-6-(D-ribitylamino)uracil</name>
        <dbReference type="ChEBI" id="CHEBI:15934"/>
    </ligand>
</feature>
<feature type="active site" description="Proton donor" evidence="7">
    <location>
        <position position="90"/>
    </location>
</feature>
<comment type="similarity">
    <text evidence="2 7">Belongs to the DMRL synthase family.</text>
</comment>
<organism evidence="8 9">
    <name type="scientific">Legionella brunensis</name>
    <dbReference type="NCBI Taxonomy" id="29422"/>
    <lineage>
        <taxon>Bacteria</taxon>
        <taxon>Pseudomonadati</taxon>
        <taxon>Pseudomonadota</taxon>
        <taxon>Gammaproteobacteria</taxon>
        <taxon>Legionellales</taxon>
        <taxon>Legionellaceae</taxon>
        <taxon>Legionella</taxon>
    </lineage>
</organism>
<dbReference type="SUPFAM" id="SSF52121">
    <property type="entry name" value="Lumazine synthase"/>
    <property type="match status" value="1"/>
</dbReference>
<evidence type="ECO:0000256" key="1">
    <source>
        <dbReference type="ARBA" id="ARBA00004917"/>
    </source>
</evidence>
<protein>
    <recommendedName>
        <fullName evidence="3 7">6,7-dimethyl-8-ribityllumazine synthase</fullName>
        <shortName evidence="7">DMRL synthase</shortName>
        <shortName evidence="7">LS</shortName>
        <shortName evidence="7">Lumazine synthase</shortName>
        <ecNumber evidence="3 7">2.5.1.78</ecNumber>
    </recommendedName>
</protein>
<feature type="binding site" evidence="7">
    <location>
        <position position="129"/>
    </location>
    <ligand>
        <name>(2S)-2-hydroxy-3-oxobutyl phosphate</name>
        <dbReference type="ChEBI" id="CHEBI:58830"/>
    </ligand>
</feature>
<comment type="function">
    <text evidence="7">Catalyzes the formation of 6,7-dimethyl-8-ribityllumazine by condensation of 5-amino-6-(D-ribitylamino)uracil with 3,4-dihydroxy-2-butanone 4-phosphate. This is the penultimate step in the biosynthesis of riboflavin.</text>
</comment>
<dbReference type="AlphaFoldDB" id="A0A0W0SSW4"/>
<feature type="binding site" evidence="7">
    <location>
        <begin position="87"/>
        <end position="88"/>
    </location>
    <ligand>
        <name>(2S)-2-hydroxy-3-oxobutyl phosphate</name>
        <dbReference type="ChEBI" id="CHEBI:58830"/>
    </ligand>
</feature>
<dbReference type="UniPathway" id="UPA00275">
    <property type="reaction ID" value="UER00404"/>
</dbReference>
<comment type="catalytic activity">
    <reaction evidence="6 7">
        <text>(2S)-2-hydroxy-3-oxobutyl phosphate + 5-amino-6-(D-ribitylamino)uracil = 6,7-dimethyl-8-(1-D-ribityl)lumazine + phosphate + 2 H2O + H(+)</text>
        <dbReference type="Rhea" id="RHEA:26152"/>
        <dbReference type="ChEBI" id="CHEBI:15377"/>
        <dbReference type="ChEBI" id="CHEBI:15378"/>
        <dbReference type="ChEBI" id="CHEBI:15934"/>
        <dbReference type="ChEBI" id="CHEBI:43474"/>
        <dbReference type="ChEBI" id="CHEBI:58201"/>
        <dbReference type="ChEBI" id="CHEBI:58830"/>
        <dbReference type="EC" id="2.5.1.78"/>
    </reaction>
</comment>
<sequence length="160" mass="17625">MRHIAVNSSEVVNSFPLAIVVSRFNQAVTQELQRGALERLKERGIRTEDIIVVEVPGAIEISLIAKRLAVSKQVKAIIALGAVIRGETSHYDYVCEQVSNGCQRVALDYDIPVIFGVLTTENDAQAWDRLGGDHGHKGRDAADCAIEMHQISAELEHLIR</sequence>
<keyword evidence="4 7" id="KW-0686">Riboflavin biosynthesis</keyword>
<dbReference type="Proteomes" id="UP000054742">
    <property type="component" value="Unassembled WGS sequence"/>
</dbReference>
<feature type="binding site" evidence="7">
    <location>
        <position position="24"/>
    </location>
    <ligand>
        <name>5-amino-6-(D-ribitylamino)uracil</name>
        <dbReference type="ChEBI" id="CHEBI:15934"/>
    </ligand>
</feature>